<dbReference type="PROSITE" id="PS01211">
    <property type="entry name" value="UPF0001"/>
    <property type="match status" value="1"/>
</dbReference>
<dbReference type="FunFam" id="3.20.20.10:FF:000018">
    <property type="entry name" value="Pyridoxal phosphate homeostasis protein"/>
    <property type="match status" value="1"/>
</dbReference>
<evidence type="ECO:0000256" key="3">
    <source>
        <dbReference type="PIRSR" id="PIRSR004848-1"/>
    </source>
</evidence>
<organism evidence="6 7">
    <name type="scientific">Acrasis kona</name>
    <dbReference type="NCBI Taxonomy" id="1008807"/>
    <lineage>
        <taxon>Eukaryota</taxon>
        <taxon>Discoba</taxon>
        <taxon>Heterolobosea</taxon>
        <taxon>Tetramitia</taxon>
        <taxon>Eutetramitia</taxon>
        <taxon>Acrasidae</taxon>
        <taxon>Acrasis</taxon>
    </lineage>
</organism>
<comment type="function">
    <text evidence="2">Pyridoxal 5'-phosphate (PLP)-binding protein, which may be involved in intracellular homeostatic regulation of pyridoxal 5'-phosphate (PLP), the active form of vitamin B6.</text>
</comment>
<dbReference type="InterPro" id="IPR001608">
    <property type="entry name" value="Ala_racemase_N"/>
</dbReference>
<dbReference type="PANTHER" id="PTHR10146:SF14">
    <property type="entry name" value="PYRIDOXAL PHOSPHATE HOMEOSTASIS PROTEIN"/>
    <property type="match status" value="1"/>
</dbReference>
<dbReference type="InterPro" id="IPR029066">
    <property type="entry name" value="PLP-binding_barrel"/>
</dbReference>
<comment type="caution">
    <text evidence="6">The sequence shown here is derived from an EMBL/GenBank/DDBJ whole genome shotgun (WGS) entry which is preliminary data.</text>
</comment>
<dbReference type="InterPro" id="IPR011078">
    <property type="entry name" value="PyrdxlP_homeostasis"/>
</dbReference>
<accession>A0AAW2ZAP0</accession>
<comment type="similarity">
    <text evidence="2 4">Belongs to the pyridoxal phosphate-binding protein YggS/PROSC family.</text>
</comment>
<dbReference type="Pfam" id="PF01168">
    <property type="entry name" value="Ala_racemase_N"/>
    <property type="match status" value="1"/>
</dbReference>
<dbReference type="HAMAP" id="MF_02087">
    <property type="entry name" value="PLP_homeostasis"/>
    <property type="match status" value="1"/>
</dbReference>
<dbReference type="Gene3D" id="3.20.20.10">
    <property type="entry name" value="Alanine racemase"/>
    <property type="match status" value="1"/>
</dbReference>
<sequence>MSAVVQSLKAVRREIANLVKNKNITHSVNLVAVSKTKPNDLLQACYEDGQRHFGENYVKEICDKAKELPRDILWHFIGNLQSNKVKQLITGVPHLYMVETVDREKIADALDKAITEVDREGRGPLKVLVQVNTSGEENKSGVDPDGLVNLVKHVRENCPNLQFSGLMTIGSVESSKSADSEHDQPDFRKLVECRKTVCKELKIEEAELELSMGMSSDYLIAVSYIIVFSVSNNIIKIELGSTNVRVGSTIFGSR</sequence>
<dbReference type="EMBL" id="JAOPGA020001164">
    <property type="protein sequence ID" value="KAL0485751.1"/>
    <property type="molecule type" value="Genomic_DNA"/>
</dbReference>
<keyword evidence="7" id="KW-1185">Reference proteome</keyword>
<protein>
    <recommendedName>
        <fullName evidence="2">Pyridoxal phosphate homeostasis protein</fullName>
        <shortName evidence="2">PLP homeostasis protein</shortName>
    </recommendedName>
</protein>
<dbReference type="PANTHER" id="PTHR10146">
    <property type="entry name" value="PROLINE SYNTHETASE CO-TRANSCRIBED BACTERIAL HOMOLOG PROTEIN"/>
    <property type="match status" value="1"/>
</dbReference>
<feature type="domain" description="Alanine racemase N-terminal" evidence="5">
    <location>
        <begin position="16"/>
        <end position="223"/>
    </location>
</feature>
<name>A0AAW2ZAP0_9EUKA</name>
<evidence type="ECO:0000256" key="2">
    <source>
        <dbReference type="HAMAP-Rule" id="MF_03225"/>
    </source>
</evidence>
<dbReference type="AlphaFoldDB" id="A0AAW2ZAP0"/>
<proteinExistence type="inferred from homology"/>
<evidence type="ECO:0000313" key="6">
    <source>
        <dbReference type="EMBL" id="KAL0485751.1"/>
    </source>
</evidence>
<keyword evidence="1 2" id="KW-0663">Pyridoxal phosphate</keyword>
<dbReference type="Proteomes" id="UP001431209">
    <property type="component" value="Unassembled WGS sequence"/>
</dbReference>
<evidence type="ECO:0000313" key="7">
    <source>
        <dbReference type="Proteomes" id="UP001431209"/>
    </source>
</evidence>
<gene>
    <name evidence="6" type="ORF">AKO1_003256</name>
</gene>
<evidence type="ECO:0000259" key="5">
    <source>
        <dbReference type="Pfam" id="PF01168"/>
    </source>
</evidence>
<dbReference type="SUPFAM" id="SSF51419">
    <property type="entry name" value="PLP-binding barrel"/>
    <property type="match status" value="1"/>
</dbReference>
<feature type="modified residue" description="N6-(pyridoxal phosphate)lysine" evidence="2 3">
    <location>
        <position position="35"/>
    </location>
</feature>
<dbReference type="CDD" id="cd06822">
    <property type="entry name" value="PLPDE_III_YBL036c_euk"/>
    <property type="match status" value="1"/>
</dbReference>
<comment type="cofactor">
    <cofactor evidence="3">
        <name>pyridoxal 5'-phosphate</name>
        <dbReference type="ChEBI" id="CHEBI:597326"/>
    </cofactor>
</comment>
<dbReference type="NCBIfam" id="TIGR00044">
    <property type="entry name" value="YggS family pyridoxal phosphate-dependent enzyme"/>
    <property type="match status" value="1"/>
</dbReference>
<dbReference type="GO" id="GO:0030170">
    <property type="term" value="F:pyridoxal phosphate binding"/>
    <property type="evidence" value="ECO:0007669"/>
    <property type="project" value="UniProtKB-UniRule"/>
</dbReference>
<reference evidence="6 7" key="1">
    <citation type="submission" date="2024-03" db="EMBL/GenBank/DDBJ databases">
        <title>The Acrasis kona genome and developmental transcriptomes reveal deep origins of eukaryotic multicellular pathways.</title>
        <authorList>
            <person name="Sheikh S."/>
            <person name="Fu C.-J."/>
            <person name="Brown M.W."/>
            <person name="Baldauf S.L."/>
        </authorList>
    </citation>
    <scope>NUCLEOTIDE SEQUENCE [LARGE SCALE GENOMIC DNA]</scope>
    <source>
        <strain evidence="6 7">ATCC MYA-3509</strain>
    </source>
</reference>
<evidence type="ECO:0000256" key="4">
    <source>
        <dbReference type="RuleBase" id="RU004514"/>
    </source>
</evidence>
<evidence type="ECO:0000256" key="1">
    <source>
        <dbReference type="ARBA" id="ARBA00022898"/>
    </source>
</evidence>
<dbReference type="PIRSF" id="PIRSF004848">
    <property type="entry name" value="YBL036c_PLPDEIII"/>
    <property type="match status" value="1"/>
</dbReference>